<accession>A0A4P6XY15</accession>
<dbReference type="GO" id="GO:0004439">
    <property type="term" value="F:phosphatidylinositol-4,5-bisphosphate 5-phosphatase activity"/>
    <property type="evidence" value="ECO:0007669"/>
    <property type="project" value="TreeGrafter"/>
</dbReference>
<dbReference type="Proteomes" id="UP000292447">
    <property type="component" value="Chromosome VII"/>
</dbReference>
<dbReference type="Gene3D" id="3.60.10.10">
    <property type="entry name" value="Endonuclease/exonuclease/phosphatase"/>
    <property type="match status" value="1"/>
</dbReference>
<evidence type="ECO:0000313" key="3">
    <source>
        <dbReference type="Proteomes" id="UP000292447"/>
    </source>
</evidence>
<evidence type="ECO:0000259" key="1">
    <source>
        <dbReference type="SMART" id="SM00128"/>
    </source>
</evidence>
<gene>
    <name evidence="2" type="ORF">METSCH_G01540</name>
</gene>
<sequence length="414" mass="46336">MSIPLFLLTFNCGKLKLNADAFTEHLLQALPDSPPDLFVFGFQEICSILDGSFPHLVRKHVIDINRVLIHALKTKYNEPENSGLAFTTIGVHHVGAIAMIAVTPYVLRFGTCKFASASCGYANSLMKGGVGVRVSYTSPDAVLTELTFATAHLSAFEGHPQYERRLMDVQTLMRAMDFKDGHSFLKPDSHAFFMGDLNFRTTQDPKFCAEDLREVQDTEALSDHISSLVAKHDELTHGRVNGEVFAGFDEACIEFRPTYKFHLNTAIYNTKRCPLWCDRILYQSTYKKGAAPVVHAYNSIQTYLGSDHRPVYLQITIPLEAPELIIGDNGYLVVLPVALHLEHNSQIKDFDPNRTVSGPTQVYMKFTALDQVNQHISRPTADFTIGWGLWFGTTSRGRISMLALTLLAWVLYAI</sequence>
<dbReference type="Pfam" id="PF22669">
    <property type="entry name" value="Exo_endo_phos2"/>
    <property type="match status" value="1"/>
</dbReference>
<organism evidence="2 3">
    <name type="scientific">Metschnikowia aff. pulcherrima</name>
    <dbReference type="NCBI Taxonomy" id="2163413"/>
    <lineage>
        <taxon>Eukaryota</taxon>
        <taxon>Fungi</taxon>
        <taxon>Dikarya</taxon>
        <taxon>Ascomycota</taxon>
        <taxon>Saccharomycotina</taxon>
        <taxon>Pichiomycetes</taxon>
        <taxon>Metschnikowiaceae</taxon>
        <taxon>Metschnikowia</taxon>
    </lineage>
</organism>
<dbReference type="PANTHER" id="PTHR11200:SF275">
    <property type="entry name" value="LD06095P"/>
    <property type="match status" value="1"/>
</dbReference>
<dbReference type="STRING" id="2163413.A0A4P6XY15"/>
<dbReference type="SUPFAM" id="SSF56219">
    <property type="entry name" value="DNase I-like"/>
    <property type="match status" value="1"/>
</dbReference>
<name>A0A4P6XY15_9ASCO</name>
<proteinExistence type="predicted"/>
<protein>
    <recommendedName>
        <fullName evidence="1">Inositol polyphosphate-related phosphatase domain-containing protein</fullName>
    </recommendedName>
</protein>
<dbReference type="EMBL" id="CP034462">
    <property type="protein sequence ID" value="QBM91111.1"/>
    <property type="molecule type" value="Genomic_DNA"/>
</dbReference>
<feature type="domain" description="Inositol polyphosphate-related phosphatase" evidence="1">
    <location>
        <begin position="1"/>
        <end position="323"/>
    </location>
</feature>
<dbReference type="InterPro" id="IPR000300">
    <property type="entry name" value="IPPc"/>
</dbReference>
<dbReference type="InterPro" id="IPR036691">
    <property type="entry name" value="Endo/exonu/phosph_ase_sf"/>
</dbReference>
<dbReference type="AlphaFoldDB" id="A0A4P6XY15"/>
<dbReference type="GO" id="GO:0046856">
    <property type="term" value="P:phosphatidylinositol dephosphorylation"/>
    <property type="evidence" value="ECO:0007669"/>
    <property type="project" value="InterPro"/>
</dbReference>
<dbReference type="SMART" id="SM00128">
    <property type="entry name" value="IPPc"/>
    <property type="match status" value="1"/>
</dbReference>
<evidence type="ECO:0000313" key="2">
    <source>
        <dbReference type="EMBL" id="QBM91111.1"/>
    </source>
</evidence>
<dbReference type="InterPro" id="IPR046985">
    <property type="entry name" value="IP5"/>
</dbReference>
<reference evidence="3" key="1">
    <citation type="submission" date="2019-03" db="EMBL/GenBank/DDBJ databases">
        <title>Snf2 controls pulcherriminic acid biosynthesis and connects pigmentation and antifungal activity of the yeast Metschnikowia pulcherrima.</title>
        <authorList>
            <person name="Gore-Lloyd D."/>
            <person name="Sumann I."/>
            <person name="Brachmann A.O."/>
            <person name="Schneeberger K."/>
            <person name="Ortiz-Merino R.A."/>
            <person name="Moreno-Beltran M."/>
            <person name="Schlaefli M."/>
            <person name="Kirner P."/>
            <person name="Santos Kron A."/>
            <person name="Wolfe K.H."/>
            <person name="Piel J."/>
            <person name="Ahrens C.H."/>
            <person name="Henk D."/>
            <person name="Freimoser F.M."/>
        </authorList>
    </citation>
    <scope>NUCLEOTIDE SEQUENCE [LARGE SCALE GENOMIC DNA]</scope>
    <source>
        <strain evidence="3">APC 1.2</strain>
    </source>
</reference>
<dbReference type="PANTHER" id="PTHR11200">
    <property type="entry name" value="INOSITOL 5-PHOSPHATASE"/>
    <property type="match status" value="1"/>
</dbReference>
<keyword evidence="3" id="KW-1185">Reference proteome</keyword>